<dbReference type="SUPFAM" id="SSF46689">
    <property type="entry name" value="Homeodomain-like"/>
    <property type="match status" value="1"/>
</dbReference>
<evidence type="ECO:0000313" key="7">
    <source>
        <dbReference type="Proteomes" id="UP000271683"/>
    </source>
</evidence>
<protein>
    <submittedName>
        <fullName evidence="6">TetR family transcriptional regulator</fullName>
    </submittedName>
</protein>
<gene>
    <name evidence="6" type="ORF">EDD30_0276</name>
</gene>
<sequence length="202" mass="22153">MNAANTPYRPMRADARRNYERLLAEAEVAFRERGTEASLEEIARRAGVSIGTLYGHFPTRQALLEAMLHESIDRLVATAEELLTHPSPGEALTRWARATAAHMSAYRGLATSLLSSLKDENSPLYRACQQMTAAGQRLLDRARAAGLVRAEAGADDMFALINAAAWVREQVSDEQGNRLLAFMLDGLRPVPAKTRRPADPGP</sequence>
<dbReference type="InterPro" id="IPR001647">
    <property type="entry name" value="HTH_TetR"/>
</dbReference>
<dbReference type="InterPro" id="IPR036271">
    <property type="entry name" value="Tet_transcr_reg_TetR-rel_C_sf"/>
</dbReference>
<evidence type="ECO:0000256" key="4">
    <source>
        <dbReference type="PROSITE-ProRule" id="PRU00335"/>
    </source>
</evidence>
<dbReference type="Gene3D" id="1.10.357.10">
    <property type="entry name" value="Tetracycline Repressor, domain 2"/>
    <property type="match status" value="1"/>
</dbReference>
<keyword evidence="3" id="KW-0804">Transcription</keyword>
<feature type="DNA-binding region" description="H-T-H motif" evidence="4">
    <location>
        <begin position="38"/>
        <end position="57"/>
    </location>
</feature>
<organism evidence="6 7">
    <name type="scientific">Couchioplanes caeruleus</name>
    <dbReference type="NCBI Taxonomy" id="56438"/>
    <lineage>
        <taxon>Bacteria</taxon>
        <taxon>Bacillati</taxon>
        <taxon>Actinomycetota</taxon>
        <taxon>Actinomycetes</taxon>
        <taxon>Micromonosporales</taxon>
        <taxon>Micromonosporaceae</taxon>
        <taxon>Couchioplanes</taxon>
    </lineage>
</organism>
<dbReference type="GO" id="GO:0003700">
    <property type="term" value="F:DNA-binding transcription factor activity"/>
    <property type="evidence" value="ECO:0007669"/>
    <property type="project" value="TreeGrafter"/>
</dbReference>
<dbReference type="InterPro" id="IPR049445">
    <property type="entry name" value="TetR_SbtR-like_C"/>
</dbReference>
<dbReference type="SUPFAM" id="SSF48498">
    <property type="entry name" value="Tetracyclin repressor-like, C-terminal domain"/>
    <property type="match status" value="1"/>
</dbReference>
<dbReference type="Pfam" id="PF21597">
    <property type="entry name" value="TetR_C_43"/>
    <property type="match status" value="1"/>
</dbReference>
<evidence type="ECO:0000256" key="3">
    <source>
        <dbReference type="ARBA" id="ARBA00023163"/>
    </source>
</evidence>
<dbReference type="Pfam" id="PF00440">
    <property type="entry name" value="TetR_N"/>
    <property type="match status" value="1"/>
</dbReference>
<keyword evidence="1" id="KW-0805">Transcription regulation</keyword>
<accession>A0A3N1GBJ7</accession>
<dbReference type="RefSeq" id="WP_211278001.1">
    <property type="nucleotide sequence ID" value="NZ_RJKL01000001.1"/>
</dbReference>
<reference evidence="6 7" key="1">
    <citation type="submission" date="2018-11" db="EMBL/GenBank/DDBJ databases">
        <title>Sequencing the genomes of 1000 actinobacteria strains.</title>
        <authorList>
            <person name="Klenk H.-P."/>
        </authorList>
    </citation>
    <scope>NUCLEOTIDE SEQUENCE [LARGE SCALE GENOMIC DNA]</scope>
    <source>
        <strain evidence="6 7">DSM 43634</strain>
    </source>
</reference>
<feature type="domain" description="HTH tetR-type" evidence="5">
    <location>
        <begin position="16"/>
        <end position="75"/>
    </location>
</feature>
<dbReference type="GO" id="GO:0000976">
    <property type="term" value="F:transcription cis-regulatory region binding"/>
    <property type="evidence" value="ECO:0007669"/>
    <property type="project" value="TreeGrafter"/>
</dbReference>
<dbReference type="PRINTS" id="PR00455">
    <property type="entry name" value="HTHTETR"/>
</dbReference>
<name>A0A3N1GBJ7_9ACTN</name>
<proteinExistence type="predicted"/>
<evidence type="ECO:0000313" key="6">
    <source>
        <dbReference type="EMBL" id="ROP27591.1"/>
    </source>
</evidence>
<dbReference type="AlphaFoldDB" id="A0A3N1GBJ7"/>
<comment type="caution">
    <text evidence="6">The sequence shown here is derived from an EMBL/GenBank/DDBJ whole genome shotgun (WGS) entry which is preliminary data.</text>
</comment>
<dbReference type="InterPro" id="IPR009057">
    <property type="entry name" value="Homeodomain-like_sf"/>
</dbReference>
<dbReference type="InterPro" id="IPR050109">
    <property type="entry name" value="HTH-type_TetR-like_transc_reg"/>
</dbReference>
<dbReference type="PANTHER" id="PTHR30055">
    <property type="entry name" value="HTH-TYPE TRANSCRIPTIONAL REGULATOR RUTR"/>
    <property type="match status" value="1"/>
</dbReference>
<dbReference type="PROSITE" id="PS50977">
    <property type="entry name" value="HTH_TETR_2"/>
    <property type="match status" value="1"/>
</dbReference>
<evidence type="ECO:0000259" key="5">
    <source>
        <dbReference type="PROSITE" id="PS50977"/>
    </source>
</evidence>
<evidence type="ECO:0000256" key="1">
    <source>
        <dbReference type="ARBA" id="ARBA00023015"/>
    </source>
</evidence>
<evidence type="ECO:0000256" key="2">
    <source>
        <dbReference type="ARBA" id="ARBA00023125"/>
    </source>
</evidence>
<keyword evidence="2 4" id="KW-0238">DNA-binding</keyword>
<dbReference type="PANTHER" id="PTHR30055:SF234">
    <property type="entry name" value="HTH-TYPE TRANSCRIPTIONAL REGULATOR BETI"/>
    <property type="match status" value="1"/>
</dbReference>
<dbReference type="EMBL" id="RJKL01000001">
    <property type="protein sequence ID" value="ROP27591.1"/>
    <property type="molecule type" value="Genomic_DNA"/>
</dbReference>
<dbReference type="Proteomes" id="UP000271683">
    <property type="component" value="Unassembled WGS sequence"/>
</dbReference>